<dbReference type="Proteomes" id="UP000009135">
    <property type="component" value="Chromosome"/>
</dbReference>
<reference evidence="1 2" key="1">
    <citation type="journal article" date="2012" name="J. Bacteriol.">
        <title>Complete genome sequence of Mycoplasma haemocanis strain Illinois.</title>
        <authorList>
            <person name="do Nascimento N.C."/>
            <person name="Guimaraes A.M."/>
            <person name="Santos A.P."/>
            <person name="Sanmiguel P.J."/>
            <person name="Messick J.B."/>
        </authorList>
    </citation>
    <scope>NUCLEOTIDE SEQUENCE [LARGE SCALE GENOMIC DNA]</scope>
    <source>
        <strain evidence="1 2">Illinois</strain>
    </source>
</reference>
<accession>H6N8N9</accession>
<evidence type="ECO:0000313" key="1">
    <source>
        <dbReference type="EMBL" id="AEW46011.2"/>
    </source>
</evidence>
<keyword evidence="2" id="KW-1185">Reference proteome</keyword>
<sequence length="83" mass="9709">MLETGFLAQNKLANNFLKRKLSKKDRSTFISLNKGGCLEILDYLITHEKDFSKKEELLKIKERDNYFFDSKLLLLTIEIILGI</sequence>
<dbReference type="KEGG" id="mhe:MHC_05790"/>
<proteinExistence type="predicted"/>
<evidence type="ECO:0000313" key="2">
    <source>
        <dbReference type="Proteomes" id="UP000009135"/>
    </source>
</evidence>
<protein>
    <submittedName>
        <fullName evidence="1">Uncharacterized protein</fullName>
    </submittedName>
</protein>
<dbReference type="HOGENOM" id="CLU_2538933_0_0_14"/>
<dbReference type="EMBL" id="CP003199">
    <property type="protein sequence ID" value="AEW46011.2"/>
    <property type="molecule type" value="Genomic_DNA"/>
</dbReference>
<gene>
    <name evidence="1" type="ordered locus">MHC_05790</name>
</gene>
<dbReference type="AlphaFoldDB" id="H6N8N9"/>
<organism evidence="1 2">
    <name type="scientific">Mycoplasma haemocanis (strain Illinois)</name>
    <dbReference type="NCBI Taxonomy" id="1111676"/>
    <lineage>
        <taxon>Bacteria</taxon>
        <taxon>Bacillati</taxon>
        <taxon>Mycoplasmatota</taxon>
        <taxon>Mollicutes</taxon>
        <taxon>Mycoplasmataceae</taxon>
        <taxon>Mycoplasma</taxon>
    </lineage>
</organism>
<name>H6N8N9_MYCHN</name>
<dbReference type="OrthoDB" id="582684at2"/>
<dbReference type="STRING" id="1111676.MHC_05790"/>